<dbReference type="SUPFAM" id="SSF53335">
    <property type="entry name" value="S-adenosyl-L-methionine-dependent methyltransferases"/>
    <property type="match status" value="1"/>
</dbReference>
<sequence length="252" mass="27122">MSGFSSQWLALREPADLAARAPGLLTRLRAWGGSRDLRVMDLGAGTGSTLRSLEATLPLARWVLADADLGLLLEAKTRHPAVETAQIDLSGTPLPAVACDLVTASALLDLVSEEWLDRFCDALSARNLPLYAALNYDGVMEWHPVHHLDVAITTAFNRHQQTDKGLGPALGPLATEAVRKRLEAVGYSVDIQPSPWRLRDTPLHAELLEGIATAVGETGQVPGHAIADWLAFRRLNAGEASIGHWDLLALPS</sequence>
<evidence type="ECO:0000259" key="1">
    <source>
        <dbReference type="Pfam" id="PF13649"/>
    </source>
</evidence>
<dbReference type="Gene3D" id="3.40.50.150">
    <property type="entry name" value="Vaccinia Virus protein VP39"/>
    <property type="match status" value="1"/>
</dbReference>
<accession>A0ABW5DKX0</accession>
<name>A0ABW5DKX0_9PROT</name>
<keyword evidence="2" id="KW-0489">Methyltransferase</keyword>
<protein>
    <submittedName>
        <fullName evidence="2">Methyltransferase domain-containing protein</fullName>
    </submittedName>
</protein>
<dbReference type="GO" id="GO:0008168">
    <property type="term" value="F:methyltransferase activity"/>
    <property type="evidence" value="ECO:0007669"/>
    <property type="project" value="UniProtKB-KW"/>
</dbReference>
<reference evidence="3" key="1">
    <citation type="journal article" date="2019" name="Int. J. Syst. Evol. Microbiol.">
        <title>The Global Catalogue of Microorganisms (GCM) 10K type strain sequencing project: providing services to taxonomists for standard genome sequencing and annotation.</title>
        <authorList>
            <consortium name="The Broad Institute Genomics Platform"/>
            <consortium name="The Broad Institute Genome Sequencing Center for Infectious Disease"/>
            <person name="Wu L."/>
            <person name="Ma J."/>
        </authorList>
    </citation>
    <scope>NUCLEOTIDE SEQUENCE [LARGE SCALE GENOMIC DNA]</scope>
    <source>
        <strain evidence="3">CGMCC 1.19062</strain>
    </source>
</reference>
<dbReference type="InterPro" id="IPR041698">
    <property type="entry name" value="Methyltransf_25"/>
</dbReference>
<evidence type="ECO:0000313" key="2">
    <source>
        <dbReference type="EMBL" id="MFD2261380.1"/>
    </source>
</evidence>
<comment type="caution">
    <text evidence="2">The sequence shown here is derived from an EMBL/GenBank/DDBJ whole genome shotgun (WGS) entry which is preliminary data.</text>
</comment>
<keyword evidence="3" id="KW-1185">Reference proteome</keyword>
<evidence type="ECO:0000313" key="3">
    <source>
        <dbReference type="Proteomes" id="UP001597295"/>
    </source>
</evidence>
<proteinExistence type="predicted"/>
<dbReference type="GO" id="GO:0032259">
    <property type="term" value="P:methylation"/>
    <property type="evidence" value="ECO:0007669"/>
    <property type="project" value="UniProtKB-KW"/>
</dbReference>
<dbReference type="EMBL" id="JBHUIP010000001">
    <property type="protein sequence ID" value="MFD2261380.1"/>
    <property type="molecule type" value="Genomic_DNA"/>
</dbReference>
<gene>
    <name evidence="2" type="ORF">ACFSM5_00675</name>
</gene>
<feature type="domain" description="Methyltransferase" evidence="1">
    <location>
        <begin position="39"/>
        <end position="121"/>
    </location>
</feature>
<dbReference type="RefSeq" id="WP_379874063.1">
    <property type="nucleotide sequence ID" value="NZ_JBHUIP010000001.1"/>
</dbReference>
<keyword evidence="2" id="KW-0808">Transferase</keyword>
<organism evidence="2 3">
    <name type="scientific">Lacibacterium aquatile</name>
    <dbReference type="NCBI Taxonomy" id="1168082"/>
    <lineage>
        <taxon>Bacteria</taxon>
        <taxon>Pseudomonadati</taxon>
        <taxon>Pseudomonadota</taxon>
        <taxon>Alphaproteobacteria</taxon>
        <taxon>Rhodospirillales</taxon>
        <taxon>Rhodospirillaceae</taxon>
    </lineage>
</organism>
<dbReference type="InterPro" id="IPR029063">
    <property type="entry name" value="SAM-dependent_MTases_sf"/>
</dbReference>
<dbReference type="Pfam" id="PF13649">
    <property type="entry name" value="Methyltransf_25"/>
    <property type="match status" value="1"/>
</dbReference>
<dbReference type="Proteomes" id="UP001597295">
    <property type="component" value="Unassembled WGS sequence"/>
</dbReference>